<feature type="non-terminal residue" evidence="1">
    <location>
        <position position="1"/>
    </location>
</feature>
<reference evidence="1 2" key="1">
    <citation type="submission" date="2020-07" db="EMBL/GenBank/DDBJ databases">
        <title>Halophilic bacteria isolated from french cheeses.</title>
        <authorList>
            <person name="Kothe C.I."/>
            <person name="Farah-Kraiem B."/>
            <person name="Renault P."/>
            <person name="Dridi B."/>
        </authorList>
    </citation>
    <scope>NUCLEOTIDE SEQUENCE [LARGE SCALE GENOMIC DNA]</scope>
    <source>
        <strain evidence="1 2">FME16</strain>
    </source>
</reference>
<gene>
    <name evidence="1" type="ORF">EI163_12675</name>
</gene>
<evidence type="ECO:0000313" key="2">
    <source>
        <dbReference type="Proteomes" id="UP000754821"/>
    </source>
</evidence>
<accession>A0ABR9FD31</accession>
<dbReference type="EMBL" id="RRZC01000013">
    <property type="protein sequence ID" value="MBE0404395.1"/>
    <property type="molecule type" value="Genomic_DNA"/>
</dbReference>
<organism evidence="1 2">
    <name type="scientific">Halomonas citrativorans</name>
    <dbReference type="NCBI Taxonomy" id="2742612"/>
    <lineage>
        <taxon>Bacteria</taxon>
        <taxon>Pseudomonadati</taxon>
        <taxon>Pseudomonadota</taxon>
        <taxon>Gammaproteobacteria</taxon>
        <taxon>Oceanospirillales</taxon>
        <taxon>Halomonadaceae</taxon>
        <taxon>Halomonas</taxon>
    </lineage>
</organism>
<evidence type="ECO:0000313" key="1">
    <source>
        <dbReference type="EMBL" id="MBE0404395.1"/>
    </source>
</evidence>
<keyword evidence="2" id="KW-1185">Reference proteome</keyword>
<sequence>TMSGAAVLWELSSLGDGGDSCPCSGSAMHCIAGALRLPRTTFVQLAALTPAALWGCFIRSYKAEWDYY</sequence>
<name>A0ABR9FD31_9GAMM</name>
<comment type="caution">
    <text evidence="1">The sequence shown here is derived from an EMBL/GenBank/DDBJ whole genome shotgun (WGS) entry which is preliminary data.</text>
</comment>
<proteinExistence type="predicted"/>
<dbReference type="RefSeq" id="WP_192527939.1">
    <property type="nucleotide sequence ID" value="NZ_RRZC01000013.1"/>
</dbReference>
<dbReference type="Proteomes" id="UP000754821">
    <property type="component" value="Unassembled WGS sequence"/>
</dbReference>
<protein>
    <submittedName>
        <fullName evidence="1">Uncharacterized protein</fullName>
    </submittedName>
</protein>